<dbReference type="SUPFAM" id="SSF56219">
    <property type="entry name" value="DNase I-like"/>
    <property type="match status" value="1"/>
</dbReference>
<evidence type="ECO:0000313" key="3">
    <source>
        <dbReference type="EMBL" id="EON75191.1"/>
    </source>
</evidence>
<evidence type="ECO:0000256" key="1">
    <source>
        <dbReference type="SAM" id="SignalP"/>
    </source>
</evidence>
<dbReference type="AlphaFoldDB" id="R7ZM62"/>
<dbReference type="Proteomes" id="UP000013909">
    <property type="component" value="Unassembled WGS sequence"/>
</dbReference>
<feature type="signal peptide" evidence="1">
    <location>
        <begin position="1"/>
        <end position="23"/>
    </location>
</feature>
<dbReference type="STRING" id="1232681.ADIS_4362"/>
<keyword evidence="1" id="KW-0732">Signal</keyword>
<reference evidence="3 4" key="1">
    <citation type="submission" date="2013-02" db="EMBL/GenBank/DDBJ databases">
        <title>A novel strain isolated from Lonar lake, Maharashtra, India.</title>
        <authorList>
            <person name="Singh A."/>
        </authorList>
    </citation>
    <scope>NUCLEOTIDE SEQUENCE [LARGE SCALE GENOMIC DNA]</scope>
    <source>
        <strain evidence="3 4">AK24</strain>
    </source>
</reference>
<evidence type="ECO:0000313" key="4">
    <source>
        <dbReference type="Proteomes" id="UP000013909"/>
    </source>
</evidence>
<dbReference type="PATRIC" id="fig|1288963.3.peg.4350"/>
<dbReference type="InterPro" id="IPR050410">
    <property type="entry name" value="CCR4/nocturin_mRNA_transcr"/>
</dbReference>
<comment type="caution">
    <text evidence="3">The sequence shown here is derived from an EMBL/GenBank/DDBJ whole genome shotgun (WGS) entry which is preliminary data.</text>
</comment>
<name>R7ZM62_9BACT</name>
<proteinExistence type="predicted"/>
<dbReference type="RefSeq" id="WP_010856475.1">
    <property type="nucleotide sequence ID" value="NZ_AQHR01000110.1"/>
</dbReference>
<feature type="chain" id="PRO_5004450963" description="Endonuclease/exonuclease/phosphatase domain-containing protein" evidence="1">
    <location>
        <begin position="24"/>
        <end position="283"/>
    </location>
</feature>
<dbReference type="InterPro" id="IPR036691">
    <property type="entry name" value="Endo/exonu/phosph_ase_sf"/>
</dbReference>
<feature type="domain" description="Endonuclease/exonuclease/phosphatase" evidence="2">
    <location>
        <begin position="31"/>
        <end position="274"/>
    </location>
</feature>
<dbReference type="GO" id="GO:0000175">
    <property type="term" value="F:3'-5'-RNA exonuclease activity"/>
    <property type="evidence" value="ECO:0007669"/>
    <property type="project" value="TreeGrafter"/>
</dbReference>
<dbReference type="InterPro" id="IPR005135">
    <property type="entry name" value="Endo/exonuclease/phosphatase"/>
</dbReference>
<dbReference type="PANTHER" id="PTHR12121">
    <property type="entry name" value="CARBON CATABOLITE REPRESSOR PROTEIN 4"/>
    <property type="match status" value="1"/>
</dbReference>
<evidence type="ECO:0000259" key="2">
    <source>
        <dbReference type="Pfam" id="PF03372"/>
    </source>
</evidence>
<dbReference type="PANTHER" id="PTHR12121:SF36">
    <property type="entry name" value="ENDONUCLEASE_EXONUCLEASE_PHOSPHATASE DOMAIN-CONTAINING PROTEIN"/>
    <property type="match status" value="1"/>
</dbReference>
<accession>R7ZM62</accession>
<dbReference type="Gene3D" id="3.60.10.10">
    <property type="entry name" value="Endonuclease/exonuclease/phosphatase"/>
    <property type="match status" value="1"/>
</dbReference>
<gene>
    <name evidence="3" type="ORF">ADIS_4362</name>
</gene>
<organism evidence="3 4">
    <name type="scientific">Lunatimonas lonarensis</name>
    <dbReference type="NCBI Taxonomy" id="1232681"/>
    <lineage>
        <taxon>Bacteria</taxon>
        <taxon>Pseudomonadati</taxon>
        <taxon>Bacteroidota</taxon>
        <taxon>Cytophagia</taxon>
        <taxon>Cytophagales</taxon>
        <taxon>Cyclobacteriaceae</taxon>
    </lineage>
</organism>
<protein>
    <recommendedName>
        <fullName evidence="2">Endonuclease/exonuclease/phosphatase domain-containing protein</fullName>
    </recommendedName>
</protein>
<keyword evidence="4" id="KW-1185">Reference proteome</keyword>
<dbReference type="Pfam" id="PF03372">
    <property type="entry name" value="Exo_endo_phos"/>
    <property type="match status" value="1"/>
</dbReference>
<dbReference type="EMBL" id="AQHR01000110">
    <property type="protein sequence ID" value="EON75191.1"/>
    <property type="molecule type" value="Genomic_DNA"/>
</dbReference>
<dbReference type="CDD" id="cd09083">
    <property type="entry name" value="EEP-1"/>
    <property type="match status" value="1"/>
</dbReference>
<dbReference type="OrthoDB" id="9793162at2"/>
<sequence length="283" mass="32306">MNFIKSTFFLFLGLFAFALGVQAQSVSLKVATFNIRYANPGDDPDTWENRRQAAVDLIRFHEFDIFGIQEGLHSQVKDLERMLPGFAYVGVGRDDGAEKGEYSCIFYHAGKYDVLDGGTFWLAEDTTKPNKGWDAALPRIVTWAKFKDKATGDVFFHFNTHFDHRGWEARVQSAQLILEKVAELSDPANPVIVTGDFNVDQDSDPYKVMRDAPGFSDTHDVARIRYANNGTFNSFDNTKSSDKRIDHIFVNDKISVKRYGILTDTYHNRYPSDHFPVMAEIYW</sequence>